<evidence type="ECO:0000313" key="2">
    <source>
        <dbReference type="EMBL" id="KHJ81856.1"/>
    </source>
</evidence>
<keyword evidence="1" id="KW-0472">Membrane</keyword>
<dbReference type="OrthoDB" id="5875761at2759"/>
<dbReference type="Proteomes" id="UP000053660">
    <property type="component" value="Unassembled WGS sequence"/>
</dbReference>
<reference evidence="2 3" key="1">
    <citation type="submission" date="2014-03" db="EMBL/GenBank/DDBJ databases">
        <title>Draft genome of the hookworm Oesophagostomum dentatum.</title>
        <authorList>
            <person name="Mitreva M."/>
        </authorList>
    </citation>
    <scope>NUCLEOTIDE SEQUENCE [LARGE SCALE GENOMIC DNA]</scope>
    <source>
        <strain evidence="2 3">OD-Hann</strain>
    </source>
</reference>
<organism evidence="2 3">
    <name type="scientific">Oesophagostomum dentatum</name>
    <name type="common">Nodular worm</name>
    <dbReference type="NCBI Taxonomy" id="61180"/>
    <lineage>
        <taxon>Eukaryota</taxon>
        <taxon>Metazoa</taxon>
        <taxon>Ecdysozoa</taxon>
        <taxon>Nematoda</taxon>
        <taxon>Chromadorea</taxon>
        <taxon>Rhabditida</taxon>
        <taxon>Rhabditina</taxon>
        <taxon>Rhabditomorpha</taxon>
        <taxon>Strongyloidea</taxon>
        <taxon>Strongylidae</taxon>
        <taxon>Oesophagostomum</taxon>
    </lineage>
</organism>
<dbReference type="AlphaFoldDB" id="A0A0B1SD74"/>
<feature type="transmembrane region" description="Helical" evidence="1">
    <location>
        <begin position="12"/>
        <end position="33"/>
    </location>
</feature>
<accession>A0A0B1SD74</accession>
<protein>
    <submittedName>
        <fullName evidence="2">Uncharacterized protein</fullName>
    </submittedName>
</protein>
<keyword evidence="1" id="KW-0812">Transmembrane</keyword>
<gene>
    <name evidence="2" type="ORF">OESDEN_18455</name>
</gene>
<sequence length="82" mass="9218">MPIPVGAICTGIGLFLYFWLLIFLDGLIARLMGSSKCHIDYSREEQYIAEMLSDAAITPFPLRIPTSDTDFTQESLMDAKEQ</sequence>
<dbReference type="EMBL" id="KN584758">
    <property type="protein sequence ID" value="KHJ81856.1"/>
    <property type="molecule type" value="Genomic_DNA"/>
</dbReference>
<keyword evidence="3" id="KW-1185">Reference proteome</keyword>
<name>A0A0B1SD74_OESDE</name>
<proteinExistence type="predicted"/>
<keyword evidence="1" id="KW-1133">Transmembrane helix</keyword>
<evidence type="ECO:0000256" key="1">
    <source>
        <dbReference type="SAM" id="Phobius"/>
    </source>
</evidence>
<evidence type="ECO:0000313" key="3">
    <source>
        <dbReference type="Proteomes" id="UP000053660"/>
    </source>
</evidence>